<evidence type="ECO:0000256" key="3">
    <source>
        <dbReference type="ARBA" id="ARBA00012757"/>
    </source>
</evidence>
<keyword evidence="9" id="KW-0732">Signal</keyword>
<dbReference type="PANTHER" id="PTHR23403:SF1">
    <property type="entry name" value="TREHALASE"/>
    <property type="match status" value="1"/>
</dbReference>
<dbReference type="OrthoDB" id="3542292at2759"/>
<evidence type="ECO:0000313" key="11">
    <source>
        <dbReference type="Proteomes" id="UP000276133"/>
    </source>
</evidence>
<sequence>MRQILVILLGLCFQSALGVGHSRSIGLCTSNIYCIGDLLHTVQLSGLFQDSKTFVDMPSRFNENQVLDNFSKLSSKNRTQLRKFVEDNFYENGREVVEMDPEDWTPEPSYTKKIKDQTLRSFSIDLNLKWKNLLKMFDRSRICSECESSAILTNNSFIVPGGRFNEYYYWDSYWVIEALLISGMTNTAKGMILNFVDILRLNGFVPNGARVYYLNRSQPPLLIQMVHV</sequence>
<dbReference type="EMBL" id="REGN01006847">
    <property type="protein sequence ID" value="RNA08129.1"/>
    <property type="molecule type" value="Genomic_DNA"/>
</dbReference>
<evidence type="ECO:0000256" key="4">
    <source>
        <dbReference type="ARBA" id="ARBA00019905"/>
    </source>
</evidence>
<feature type="non-terminal residue" evidence="10">
    <location>
        <position position="228"/>
    </location>
</feature>
<evidence type="ECO:0000256" key="5">
    <source>
        <dbReference type="ARBA" id="ARBA00022801"/>
    </source>
</evidence>
<evidence type="ECO:0000256" key="8">
    <source>
        <dbReference type="ARBA" id="ARBA00031637"/>
    </source>
</evidence>
<dbReference type="InterPro" id="IPR001661">
    <property type="entry name" value="Glyco_hydro_37"/>
</dbReference>
<keyword evidence="5 10" id="KW-0378">Hydrolase</keyword>
<dbReference type="InterPro" id="IPR008928">
    <property type="entry name" value="6-hairpin_glycosidase_sf"/>
</dbReference>
<reference evidence="10 11" key="1">
    <citation type="journal article" date="2018" name="Sci. Rep.">
        <title>Genomic signatures of local adaptation to the degree of environmental predictability in rotifers.</title>
        <authorList>
            <person name="Franch-Gras L."/>
            <person name="Hahn C."/>
            <person name="Garcia-Roger E.M."/>
            <person name="Carmona M.J."/>
            <person name="Serra M."/>
            <person name="Gomez A."/>
        </authorList>
    </citation>
    <scope>NUCLEOTIDE SEQUENCE [LARGE SCALE GENOMIC DNA]</scope>
    <source>
        <strain evidence="10">HYR1</strain>
    </source>
</reference>
<evidence type="ECO:0000256" key="9">
    <source>
        <dbReference type="SAM" id="SignalP"/>
    </source>
</evidence>
<dbReference type="Gene3D" id="1.50.10.10">
    <property type="match status" value="1"/>
</dbReference>
<evidence type="ECO:0000313" key="10">
    <source>
        <dbReference type="EMBL" id="RNA08129.1"/>
    </source>
</evidence>
<dbReference type="InterPro" id="IPR018232">
    <property type="entry name" value="Glyco_hydro_37_CS"/>
</dbReference>
<dbReference type="EC" id="3.2.1.28" evidence="3"/>
<comment type="catalytic activity">
    <reaction evidence="1">
        <text>alpha,alpha-trehalose + H2O = alpha-D-glucose + beta-D-glucose</text>
        <dbReference type="Rhea" id="RHEA:32675"/>
        <dbReference type="ChEBI" id="CHEBI:15377"/>
        <dbReference type="ChEBI" id="CHEBI:15903"/>
        <dbReference type="ChEBI" id="CHEBI:16551"/>
        <dbReference type="ChEBI" id="CHEBI:17925"/>
        <dbReference type="EC" id="3.2.1.28"/>
    </reaction>
</comment>
<comment type="caution">
    <text evidence="10">The sequence shown here is derived from an EMBL/GenBank/DDBJ whole genome shotgun (WGS) entry which is preliminary data.</text>
</comment>
<dbReference type="Proteomes" id="UP000276133">
    <property type="component" value="Unassembled WGS sequence"/>
</dbReference>
<proteinExistence type="inferred from homology"/>
<evidence type="ECO:0000256" key="6">
    <source>
        <dbReference type="ARBA" id="ARBA00023295"/>
    </source>
</evidence>
<organism evidence="10 11">
    <name type="scientific">Brachionus plicatilis</name>
    <name type="common">Marine rotifer</name>
    <name type="synonym">Brachionus muelleri</name>
    <dbReference type="NCBI Taxonomy" id="10195"/>
    <lineage>
        <taxon>Eukaryota</taxon>
        <taxon>Metazoa</taxon>
        <taxon>Spiralia</taxon>
        <taxon>Gnathifera</taxon>
        <taxon>Rotifera</taxon>
        <taxon>Eurotatoria</taxon>
        <taxon>Monogononta</taxon>
        <taxon>Pseudotrocha</taxon>
        <taxon>Ploima</taxon>
        <taxon>Brachionidae</taxon>
        <taxon>Brachionus</taxon>
    </lineage>
</organism>
<evidence type="ECO:0000256" key="2">
    <source>
        <dbReference type="ARBA" id="ARBA00005615"/>
    </source>
</evidence>
<evidence type="ECO:0000256" key="1">
    <source>
        <dbReference type="ARBA" id="ARBA00001576"/>
    </source>
</evidence>
<dbReference type="AlphaFoldDB" id="A0A3M7QA62"/>
<dbReference type="GO" id="GO:0004555">
    <property type="term" value="F:alpha,alpha-trehalase activity"/>
    <property type="evidence" value="ECO:0007669"/>
    <property type="project" value="UniProtKB-EC"/>
</dbReference>
<dbReference type="InterPro" id="IPR012341">
    <property type="entry name" value="6hp_glycosidase-like_sf"/>
</dbReference>
<name>A0A3M7QA62_BRAPC</name>
<dbReference type="Pfam" id="PF01204">
    <property type="entry name" value="Trehalase"/>
    <property type="match status" value="1"/>
</dbReference>
<gene>
    <name evidence="10" type="ORF">BpHYR1_027886</name>
</gene>
<protein>
    <recommendedName>
        <fullName evidence="4">Trehalase</fullName>
        <ecNumber evidence="3">3.2.1.28</ecNumber>
    </recommendedName>
    <alternativeName>
        <fullName evidence="7">Alpha,alpha-trehalase</fullName>
    </alternativeName>
    <alternativeName>
        <fullName evidence="8">Alpha,alpha-trehalose glucohydrolase</fullName>
    </alternativeName>
</protein>
<feature type="chain" id="PRO_5018001087" description="Trehalase" evidence="9">
    <location>
        <begin position="19"/>
        <end position="228"/>
    </location>
</feature>
<feature type="signal peptide" evidence="9">
    <location>
        <begin position="1"/>
        <end position="18"/>
    </location>
</feature>
<accession>A0A3M7QA62</accession>
<dbReference type="STRING" id="10195.A0A3M7QA62"/>
<dbReference type="PROSITE" id="PS00927">
    <property type="entry name" value="TREHALASE_1"/>
    <property type="match status" value="1"/>
</dbReference>
<dbReference type="SUPFAM" id="SSF48208">
    <property type="entry name" value="Six-hairpin glycosidases"/>
    <property type="match status" value="1"/>
</dbReference>
<keyword evidence="11" id="KW-1185">Reference proteome</keyword>
<comment type="similarity">
    <text evidence="2">Belongs to the glycosyl hydrolase 37 family.</text>
</comment>
<dbReference type="PANTHER" id="PTHR23403">
    <property type="entry name" value="TREHALASE"/>
    <property type="match status" value="1"/>
</dbReference>
<dbReference type="GO" id="GO:0005993">
    <property type="term" value="P:trehalose catabolic process"/>
    <property type="evidence" value="ECO:0007669"/>
    <property type="project" value="TreeGrafter"/>
</dbReference>
<keyword evidence="6 10" id="KW-0326">Glycosidase</keyword>
<evidence type="ECO:0000256" key="7">
    <source>
        <dbReference type="ARBA" id="ARBA00030473"/>
    </source>
</evidence>